<keyword evidence="3" id="KW-1185">Reference proteome</keyword>
<dbReference type="Proteomes" id="UP000198406">
    <property type="component" value="Unassembled WGS sequence"/>
</dbReference>
<evidence type="ECO:0000313" key="2">
    <source>
        <dbReference type="EMBL" id="GAX11707.1"/>
    </source>
</evidence>
<accession>A0A1Z5JCI4</accession>
<evidence type="ECO:0000256" key="1">
    <source>
        <dbReference type="SAM" id="MobiDB-lite"/>
    </source>
</evidence>
<dbReference type="InParanoid" id="A0A1Z5JCI4"/>
<name>A0A1Z5JCI4_FISSO</name>
<protein>
    <submittedName>
        <fullName evidence="2">Uncharacterized protein</fullName>
    </submittedName>
</protein>
<sequence>MSHPSERSKEDLIAHSARIEEEEETLFLTVTEFPCAFDSTEDKTDEHSGPSKEEQHILGTVPKRTETLVESEEAKLSRTPKEEKYIQTEKELRLFTRSSSREKPSRCSLKETLATQMVEVAFSPPSSPKEERQERRTAQESLVAENNDKERSCRSPPSKRTSPRQRKNEVASKCRQFDEKQGPSSMPDQLNDPTLEVHFEEMKAVLDDFDRMDIADFLKHPNEHLKDIDFNMSTIPLASCYIDVKDLDLSENTTMCVKGEKYQCEETELQFNSSREVTDVSFRYWRLHEELEQSRVRFMMTSQEFAQTEREVELLRQRLDEIKRS</sequence>
<comment type="caution">
    <text evidence="2">The sequence shown here is derived from an EMBL/GenBank/DDBJ whole genome shotgun (WGS) entry which is preliminary data.</text>
</comment>
<dbReference type="EMBL" id="BDSP01000044">
    <property type="protein sequence ID" value="GAX11707.1"/>
    <property type="molecule type" value="Genomic_DNA"/>
</dbReference>
<feature type="region of interest" description="Disordered" evidence="1">
    <location>
        <begin position="38"/>
        <end position="192"/>
    </location>
</feature>
<reference evidence="2 3" key="1">
    <citation type="journal article" date="2015" name="Plant Cell">
        <title>Oil accumulation by the oleaginous diatom Fistulifera solaris as revealed by the genome and transcriptome.</title>
        <authorList>
            <person name="Tanaka T."/>
            <person name="Maeda Y."/>
            <person name="Veluchamy A."/>
            <person name="Tanaka M."/>
            <person name="Abida H."/>
            <person name="Marechal E."/>
            <person name="Bowler C."/>
            <person name="Muto M."/>
            <person name="Sunaga Y."/>
            <person name="Tanaka M."/>
            <person name="Yoshino T."/>
            <person name="Taniguchi T."/>
            <person name="Fukuda Y."/>
            <person name="Nemoto M."/>
            <person name="Matsumoto M."/>
            <person name="Wong P.S."/>
            <person name="Aburatani S."/>
            <person name="Fujibuchi W."/>
        </authorList>
    </citation>
    <scope>NUCLEOTIDE SEQUENCE [LARGE SCALE GENOMIC DNA]</scope>
    <source>
        <strain evidence="2 3">JPCC DA0580</strain>
    </source>
</reference>
<feature type="compositionally biased region" description="Basic and acidic residues" evidence="1">
    <location>
        <begin position="128"/>
        <end position="138"/>
    </location>
</feature>
<proteinExistence type="predicted"/>
<evidence type="ECO:0000313" key="3">
    <source>
        <dbReference type="Proteomes" id="UP000198406"/>
    </source>
</evidence>
<feature type="compositionally biased region" description="Basic and acidic residues" evidence="1">
    <location>
        <begin position="166"/>
        <end position="181"/>
    </location>
</feature>
<feature type="compositionally biased region" description="Polar residues" evidence="1">
    <location>
        <begin position="182"/>
        <end position="192"/>
    </location>
</feature>
<feature type="compositionally biased region" description="Basic and acidic residues" evidence="1">
    <location>
        <begin position="40"/>
        <end position="56"/>
    </location>
</feature>
<organism evidence="2 3">
    <name type="scientific">Fistulifera solaris</name>
    <name type="common">Oleaginous diatom</name>
    <dbReference type="NCBI Taxonomy" id="1519565"/>
    <lineage>
        <taxon>Eukaryota</taxon>
        <taxon>Sar</taxon>
        <taxon>Stramenopiles</taxon>
        <taxon>Ochrophyta</taxon>
        <taxon>Bacillariophyta</taxon>
        <taxon>Bacillariophyceae</taxon>
        <taxon>Bacillariophycidae</taxon>
        <taxon>Naviculales</taxon>
        <taxon>Naviculaceae</taxon>
        <taxon>Fistulifera</taxon>
    </lineage>
</organism>
<feature type="compositionally biased region" description="Basic and acidic residues" evidence="1">
    <location>
        <begin position="63"/>
        <end position="109"/>
    </location>
</feature>
<gene>
    <name evidence="2" type="ORF">FisN_7Lu092</name>
</gene>
<dbReference type="AlphaFoldDB" id="A0A1Z5JCI4"/>